<comment type="caution">
    <text evidence="7">The sequence shown here is derived from an EMBL/GenBank/DDBJ whole genome shotgun (WGS) entry which is preliminary data.</text>
</comment>
<protein>
    <submittedName>
        <fullName evidence="7">Threonine/homoserine/homoserine lactone efflux protein</fullName>
    </submittedName>
</protein>
<dbReference type="Pfam" id="PF01810">
    <property type="entry name" value="LysE"/>
    <property type="match status" value="1"/>
</dbReference>
<keyword evidence="3 6" id="KW-0812">Transmembrane</keyword>
<feature type="transmembrane region" description="Helical" evidence="6">
    <location>
        <begin position="6"/>
        <end position="26"/>
    </location>
</feature>
<gene>
    <name evidence="7" type="ORF">QO005_001534</name>
</gene>
<accession>A0ABU0IAF2</accession>
<dbReference type="EMBL" id="JAUSWH010000003">
    <property type="protein sequence ID" value="MDQ0455204.1"/>
    <property type="molecule type" value="Genomic_DNA"/>
</dbReference>
<keyword evidence="8" id="KW-1185">Reference proteome</keyword>
<name>A0ABU0IAF2_9HYPH</name>
<sequence>MADLWIYVLACLAIVAIPGPAVIYILSRTVEGGFGAGVLSASGIAVGALGNALASAFGLSLLFAAFPASLYIIKYIGAAYLLYLAWKTLRSGGGNQQSDIPKKQYFVQGVIVSLLNPKVTLFFAAFLPAFIHPEEGYFLQASRLAVIFVVIAFVFDLLTVLTSGLTREFFLKSAGADSKLFKYLSALCLVLVAGFAAH</sequence>
<evidence type="ECO:0000313" key="7">
    <source>
        <dbReference type="EMBL" id="MDQ0455204.1"/>
    </source>
</evidence>
<keyword evidence="2" id="KW-1003">Cell membrane</keyword>
<keyword evidence="4 6" id="KW-1133">Transmembrane helix</keyword>
<feature type="transmembrane region" description="Helical" evidence="6">
    <location>
        <begin position="60"/>
        <end position="84"/>
    </location>
</feature>
<dbReference type="PANTHER" id="PTHR30086">
    <property type="entry name" value="ARGININE EXPORTER PROTEIN ARGO"/>
    <property type="match status" value="1"/>
</dbReference>
<dbReference type="PANTHER" id="PTHR30086:SF20">
    <property type="entry name" value="ARGININE EXPORTER PROTEIN ARGO-RELATED"/>
    <property type="match status" value="1"/>
</dbReference>
<proteinExistence type="predicted"/>
<feature type="transmembrane region" description="Helical" evidence="6">
    <location>
        <begin position="137"/>
        <end position="159"/>
    </location>
</feature>
<feature type="transmembrane region" description="Helical" evidence="6">
    <location>
        <begin position="105"/>
        <end position="131"/>
    </location>
</feature>
<evidence type="ECO:0000313" key="8">
    <source>
        <dbReference type="Proteomes" id="UP001235269"/>
    </source>
</evidence>
<dbReference type="InterPro" id="IPR001123">
    <property type="entry name" value="LeuE-type"/>
</dbReference>
<evidence type="ECO:0000256" key="6">
    <source>
        <dbReference type="SAM" id="Phobius"/>
    </source>
</evidence>
<evidence type="ECO:0000256" key="4">
    <source>
        <dbReference type="ARBA" id="ARBA00022989"/>
    </source>
</evidence>
<feature type="transmembrane region" description="Helical" evidence="6">
    <location>
        <begin position="33"/>
        <end position="54"/>
    </location>
</feature>
<dbReference type="RefSeq" id="WP_307157388.1">
    <property type="nucleotide sequence ID" value="NZ_JAUSWH010000003.1"/>
</dbReference>
<dbReference type="PIRSF" id="PIRSF006324">
    <property type="entry name" value="LeuE"/>
    <property type="match status" value="1"/>
</dbReference>
<dbReference type="Proteomes" id="UP001235269">
    <property type="component" value="Unassembled WGS sequence"/>
</dbReference>
<feature type="transmembrane region" description="Helical" evidence="6">
    <location>
        <begin position="180"/>
        <end position="197"/>
    </location>
</feature>
<evidence type="ECO:0000256" key="1">
    <source>
        <dbReference type="ARBA" id="ARBA00004651"/>
    </source>
</evidence>
<evidence type="ECO:0000256" key="5">
    <source>
        <dbReference type="ARBA" id="ARBA00023136"/>
    </source>
</evidence>
<comment type="subcellular location">
    <subcellularLocation>
        <location evidence="1">Cell membrane</location>
        <topology evidence="1">Multi-pass membrane protein</topology>
    </subcellularLocation>
</comment>
<organism evidence="7 8">
    <name type="scientific">Rhizobium paknamense</name>
    <dbReference type="NCBI Taxonomy" id="1206817"/>
    <lineage>
        <taxon>Bacteria</taxon>
        <taxon>Pseudomonadati</taxon>
        <taxon>Pseudomonadota</taxon>
        <taxon>Alphaproteobacteria</taxon>
        <taxon>Hyphomicrobiales</taxon>
        <taxon>Rhizobiaceae</taxon>
        <taxon>Rhizobium/Agrobacterium group</taxon>
        <taxon>Rhizobium</taxon>
    </lineage>
</organism>
<evidence type="ECO:0000256" key="3">
    <source>
        <dbReference type="ARBA" id="ARBA00022692"/>
    </source>
</evidence>
<keyword evidence="5 6" id="KW-0472">Membrane</keyword>
<reference evidence="7 8" key="1">
    <citation type="submission" date="2023-07" db="EMBL/GenBank/DDBJ databases">
        <title>Genomic Encyclopedia of Type Strains, Phase IV (KMG-IV): sequencing the most valuable type-strain genomes for metagenomic binning, comparative biology and taxonomic classification.</title>
        <authorList>
            <person name="Goeker M."/>
        </authorList>
    </citation>
    <scope>NUCLEOTIDE SEQUENCE [LARGE SCALE GENOMIC DNA]</scope>
    <source>
        <strain evidence="7 8">DSM 100301</strain>
    </source>
</reference>
<evidence type="ECO:0000256" key="2">
    <source>
        <dbReference type="ARBA" id="ARBA00022475"/>
    </source>
</evidence>